<accession>A0ABY3WK64</accession>
<evidence type="ECO:0000256" key="2">
    <source>
        <dbReference type="ARBA" id="ARBA00006706"/>
    </source>
</evidence>
<dbReference type="EMBL" id="CP071872">
    <property type="protein sequence ID" value="UNM13003.1"/>
    <property type="molecule type" value="Genomic_DNA"/>
</dbReference>
<dbReference type="CDD" id="cd00685">
    <property type="entry name" value="Trans_IPPS_HT"/>
    <property type="match status" value="1"/>
</dbReference>
<comment type="cofactor">
    <cofactor evidence="1">
        <name>Mg(2+)</name>
        <dbReference type="ChEBI" id="CHEBI:18420"/>
    </cofactor>
</comment>
<evidence type="ECO:0000256" key="3">
    <source>
        <dbReference type="ARBA" id="ARBA00022679"/>
    </source>
</evidence>
<proteinExistence type="inferred from homology"/>
<keyword evidence="8" id="KW-1185">Reference proteome</keyword>
<dbReference type="SFLD" id="SFLDS00005">
    <property type="entry name" value="Isoprenoid_Synthase_Type_I"/>
    <property type="match status" value="1"/>
</dbReference>
<dbReference type="InterPro" id="IPR033749">
    <property type="entry name" value="Polyprenyl_synt_CS"/>
</dbReference>
<sequence>MSASTASPAEPGFDVPGMRRAVDEVLEEFLMGKVRSTAESCLPEEVPRLLYDFCFAGGKRLRPLLCVVGWHAAGGSGDIGPVVRVAASLEMFHAFALIHDDVMDDSAIRRGRLTVHRALAVGLATGRSRSQIGRLAAGGAILIGDLALAWSDEIVHTAGLTPAQLSGALPLIDAMREEVMCGQYLDVTTTGRPTADVEGALAITRYKTAKYTCERPLHIGAALAGADQQLLDELSAFALPTGEAFQLRDDLLGVFGDPAVTGKPCSDDLRDGKYTTLVALALRDSAPRHQGLLRGLLGREDLTAAEAAQIRTVLVASGARAQVEDMIARRSREALSLLDSVAAIAPAAVPHLRRLVPHAAGRTS</sequence>
<evidence type="ECO:0000256" key="6">
    <source>
        <dbReference type="RuleBase" id="RU004466"/>
    </source>
</evidence>
<keyword evidence="3 6" id="KW-0808">Transferase</keyword>
<protein>
    <submittedName>
        <fullName evidence="7">Polyprenyl synthetase family protein</fullName>
    </submittedName>
</protein>
<evidence type="ECO:0000313" key="8">
    <source>
        <dbReference type="Proteomes" id="UP000828924"/>
    </source>
</evidence>
<dbReference type="PANTHER" id="PTHR12001">
    <property type="entry name" value="GERANYLGERANYL PYROPHOSPHATE SYNTHASE"/>
    <property type="match status" value="1"/>
</dbReference>
<keyword evidence="5" id="KW-0460">Magnesium</keyword>
<dbReference type="Proteomes" id="UP000828924">
    <property type="component" value="Chromosome"/>
</dbReference>
<keyword evidence="4" id="KW-0479">Metal-binding</keyword>
<dbReference type="Pfam" id="PF00348">
    <property type="entry name" value="polyprenyl_synt"/>
    <property type="match status" value="1"/>
</dbReference>
<gene>
    <name evidence="7" type="ORF">J4032_17100</name>
</gene>
<reference evidence="7 8" key="1">
    <citation type="submission" date="2021-03" db="EMBL/GenBank/DDBJ databases">
        <title>Complete genome of Streptomyces formicae strain 1H-GS9 (DSM 100524).</title>
        <authorList>
            <person name="Atanasov K.E."/>
            <person name="Altabella T."/>
            <person name="Ferrer A."/>
        </authorList>
    </citation>
    <scope>NUCLEOTIDE SEQUENCE [LARGE SCALE GENOMIC DNA]</scope>
    <source>
        <strain evidence="7 8">1H-GS9</strain>
    </source>
</reference>
<organism evidence="7 8">
    <name type="scientific">Streptomyces formicae</name>
    <dbReference type="NCBI Taxonomy" id="1616117"/>
    <lineage>
        <taxon>Bacteria</taxon>
        <taxon>Bacillati</taxon>
        <taxon>Actinomycetota</taxon>
        <taxon>Actinomycetes</taxon>
        <taxon>Kitasatosporales</taxon>
        <taxon>Streptomycetaceae</taxon>
        <taxon>Streptomyces</taxon>
    </lineage>
</organism>
<name>A0ABY3WK64_9ACTN</name>
<dbReference type="PANTHER" id="PTHR12001:SF85">
    <property type="entry name" value="SHORT CHAIN ISOPRENYL DIPHOSPHATE SYNTHASE"/>
    <property type="match status" value="1"/>
</dbReference>
<dbReference type="InterPro" id="IPR008949">
    <property type="entry name" value="Isoprenoid_synthase_dom_sf"/>
</dbReference>
<comment type="similarity">
    <text evidence="2 6">Belongs to the FPP/GGPP synthase family.</text>
</comment>
<evidence type="ECO:0000313" key="7">
    <source>
        <dbReference type="EMBL" id="UNM13003.1"/>
    </source>
</evidence>
<evidence type="ECO:0000256" key="5">
    <source>
        <dbReference type="ARBA" id="ARBA00022842"/>
    </source>
</evidence>
<dbReference type="Gene3D" id="1.10.600.10">
    <property type="entry name" value="Farnesyl Diphosphate Synthase"/>
    <property type="match status" value="1"/>
</dbReference>
<dbReference type="PROSITE" id="PS00723">
    <property type="entry name" value="POLYPRENYL_SYNTHASE_1"/>
    <property type="match status" value="1"/>
</dbReference>
<evidence type="ECO:0000256" key="4">
    <source>
        <dbReference type="ARBA" id="ARBA00022723"/>
    </source>
</evidence>
<dbReference type="RefSeq" id="WP_242331715.1">
    <property type="nucleotide sequence ID" value="NZ_CP071872.1"/>
</dbReference>
<dbReference type="InterPro" id="IPR000092">
    <property type="entry name" value="Polyprenyl_synt"/>
</dbReference>
<dbReference type="SUPFAM" id="SSF48576">
    <property type="entry name" value="Terpenoid synthases"/>
    <property type="match status" value="1"/>
</dbReference>
<evidence type="ECO:0000256" key="1">
    <source>
        <dbReference type="ARBA" id="ARBA00001946"/>
    </source>
</evidence>